<feature type="domain" description="Carbohydrate kinase PfkB" evidence="2">
    <location>
        <begin position="341"/>
        <end position="490"/>
    </location>
</feature>
<dbReference type="SUPFAM" id="SSF53613">
    <property type="entry name" value="Ribokinase-like"/>
    <property type="match status" value="1"/>
</dbReference>
<protein>
    <recommendedName>
        <fullName evidence="2">Carbohydrate kinase PfkB domain-containing protein</fullName>
    </recommendedName>
</protein>
<comment type="caution">
    <text evidence="3">The sequence shown here is derived from an EMBL/GenBank/DDBJ whole genome shotgun (WGS) entry which is preliminary data.</text>
</comment>
<dbReference type="PANTHER" id="PTHR46601:SF1">
    <property type="entry name" value="ADF-H DOMAIN-CONTAINING PROTEIN"/>
    <property type="match status" value="1"/>
</dbReference>
<dbReference type="AlphaFoldDB" id="A0AA39FJ54"/>
<dbReference type="InterPro" id="IPR029056">
    <property type="entry name" value="Ribokinase-like"/>
</dbReference>
<dbReference type="Proteomes" id="UP001168990">
    <property type="component" value="Unassembled WGS sequence"/>
</dbReference>
<dbReference type="Gene3D" id="3.40.1190.20">
    <property type="match status" value="1"/>
</dbReference>
<reference evidence="3" key="1">
    <citation type="journal article" date="2023" name="bioRxiv">
        <title>Scaffold-level genome assemblies of two parasitoid biocontrol wasps reveal the parthenogenesis mechanism and an associated novel virus.</title>
        <authorList>
            <person name="Inwood S."/>
            <person name="Skelly J."/>
            <person name="Guhlin J."/>
            <person name="Harrop T."/>
            <person name="Goldson S."/>
            <person name="Dearden P."/>
        </authorList>
    </citation>
    <scope>NUCLEOTIDE SEQUENCE</scope>
    <source>
        <strain evidence="3">Irish</strain>
        <tissue evidence="3">Whole body</tissue>
    </source>
</reference>
<dbReference type="Pfam" id="PF00294">
    <property type="entry name" value="PfkB"/>
    <property type="match status" value="1"/>
</dbReference>
<dbReference type="GO" id="GO:0006796">
    <property type="term" value="P:phosphate-containing compound metabolic process"/>
    <property type="evidence" value="ECO:0007669"/>
    <property type="project" value="UniProtKB-ARBA"/>
</dbReference>
<feature type="compositionally biased region" description="Basic and acidic residues" evidence="1">
    <location>
        <begin position="7"/>
        <end position="26"/>
    </location>
</feature>
<feature type="region of interest" description="Disordered" evidence="1">
    <location>
        <begin position="1"/>
        <end position="26"/>
    </location>
</feature>
<evidence type="ECO:0000313" key="4">
    <source>
        <dbReference type="Proteomes" id="UP001168990"/>
    </source>
</evidence>
<reference evidence="3" key="2">
    <citation type="submission" date="2023-03" db="EMBL/GenBank/DDBJ databases">
        <authorList>
            <person name="Inwood S.N."/>
            <person name="Skelly J.G."/>
            <person name="Guhlin J."/>
            <person name="Harrop T.W.R."/>
            <person name="Goldson S.G."/>
            <person name="Dearden P.K."/>
        </authorList>
    </citation>
    <scope>NUCLEOTIDE SEQUENCE</scope>
    <source>
        <strain evidence="3">Irish</strain>
        <tissue evidence="3">Whole body</tissue>
    </source>
</reference>
<accession>A0AA39FJ54</accession>
<organism evidence="3 4">
    <name type="scientific">Microctonus aethiopoides</name>
    <dbReference type="NCBI Taxonomy" id="144406"/>
    <lineage>
        <taxon>Eukaryota</taxon>
        <taxon>Metazoa</taxon>
        <taxon>Ecdysozoa</taxon>
        <taxon>Arthropoda</taxon>
        <taxon>Hexapoda</taxon>
        <taxon>Insecta</taxon>
        <taxon>Pterygota</taxon>
        <taxon>Neoptera</taxon>
        <taxon>Endopterygota</taxon>
        <taxon>Hymenoptera</taxon>
        <taxon>Apocrita</taxon>
        <taxon>Ichneumonoidea</taxon>
        <taxon>Braconidae</taxon>
        <taxon>Euphorinae</taxon>
        <taxon>Microctonus</taxon>
    </lineage>
</organism>
<proteinExistence type="predicted"/>
<keyword evidence="4" id="KW-1185">Reference proteome</keyword>
<sequence length="499" mass="56099">MAPRKQLTRDERLEKKRQAEKLRYQKIKNDPEKYELQKQKDKEKYLKKKEKRIIKTVDQMTPREQRKARKMWKKKARERRQRLALQNVTNVPVTLSISDDDVQIQRENSDRREAVIHMDFSENYLTKYAEEIQAFHFGGSRQQISLHTVVTYTKEEISSEVKTACYCPMSENLSHAPPAIWAHLQPILNSLPSEVEILHFLSDGPGAPDGVGAVYKRLADRLVASGSDITSLSELSNAKDALLVSVKKHIKTIPGTLRVHQVSWNIEDPKKLKMKSLSCFCTNNINCDHFKLGVVIYSSHNISRLRVEDLYGTDLESVQSKKTEYRYVAMFMGLEEDDEIQQYHAAVCEMVGLAKIVFGNAREMTALAKALNLKFDKVAEIPFLLNSSKRVTVGVSSATCSSENWLVDNDIFVMTQGGSAPAIVVWGHGHSVQIQPIVPKMPVIDATGAGDALVAGFLAGVLARWDPKSCLEYGCKAAGMMVTRLGVTLPDVVPTDILL</sequence>
<evidence type="ECO:0000256" key="1">
    <source>
        <dbReference type="SAM" id="MobiDB-lite"/>
    </source>
</evidence>
<dbReference type="PANTHER" id="PTHR46601">
    <property type="entry name" value="ULP_PROTEASE DOMAIN-CONTAINING PROTEIN"/>
    <property type="match status" value="1"/>
</dbReference>
<dbReference type="InterPro" id="IPR011611">
    <property type="entry name" value="PfkB_dom"/>
</dbReference>
<evidence type="ECO:0000259" key="2">
    <source>
        <dbReference type="Pfam" id="PF00294"/>
    </source>
</evidence>
<gene>
    <name evidence="3" type="ORF">PV328_008394</name>
</gene>
<evidence type="ECO:0000313" key="3">
    <source>
        <dbReference type="EMBL" id="KAK0170557.1"/>
    </source>
</evidence>
<dbReference type="EMBL" id="JAQQBS010000003">
    <property type="protein sequence ID" value="KAK0170557.1"/>
    <property type="molecule type" value="Genomic_DNA"/>
</dbReference>
<name>A0AA39FJ54_9HYME</name>